<dbReference type="EnsemblPlants" id="ONIVA11G22530.1">
    <property type="protein sequence ID" value="ONIVA11G22530.1"/>
    <property type="gene ID" value="ONIVA11G22530"/>
</dbReference>
<reference evidence="1" key="2">
    <citation type="submission" date="2018-04" db="EMBL/GenBank/DDBJ databases">
        <title>OnivRS2 (Oryza nivara Reference Sequence Version 2).</title>
        <authorList>
            <person name="Zhang J."/>
            <person name="Kudrna D."/>
            <person name="Lee S."/>
            <person name="Talag J."/>
            <person name="Rajasekar S."/>
            <person name="Welchert J."/>
            <person name="Hsing Y.-I."/>
            <person name="Wing R.A."/>
        </authorList>
    </citation>
    <scope>NUCLEOTIDE SEQUENCE [LARGE SCALE GENOMIC DNA]</scope>
    <source>
        <strain evidence="1">SL10</strain>
    </source>
</reference>
<reference evidence="1" key="1">
    <citation type="submission" date="2015-04" db="UniProtKB">
        <authorList>
            <consortium name="EnsemblPlants"/>
        </authorList>
    </citation>
    <scope>IDENTIFICATION</scope>
    <source>
        <strain evidence="1">SL10</strain>
    </source>
</reference>
<protein>
    <submittedName>
        <fullName evidence="1">Uncharacterized protein</fullName>
    </submittedName>
</protein>
<evidence type="ECO:0000313" key="2">
    <source>
        <dbReference type="Proteomes" id="UP000006591"/>
    </source>
</evidence>
<proteinExistence type="predicted"/>
<dbReference type="HOGENOM" id="CLU_2444614_0_0_1"/>
<accession>A0A0E0J5B3</accession>
<evidence type="ECO:0000313" key="1">
    <source>
        <dbReference type="EnsemblPlants" id="ONIVA11G22530.1"/>
    </source>
</evidence>
<name>A0A0E0J5B3_ORYNI</name>
<keyword evidence="2" id="KW-1185">Reference proteome</keyword>
<dbReference type="AlphaFoldDB" id="A0A0E0J5B3"/>
<dbReference type="Proteomes" id="UP000006591">
    <property type="component" value="Chromosome 11"/>
</dbReference>
<dbReference type="Gramene" id="ONIVA11G22530.1">
    <property type="protein sequence ID" value="ONIVA11G22530.1"/>
    <property type="gene ID" value="ONIVA11G22530"/>
</dbReference>
<sequence length="90" mass="10120">MGQWGWQDINGRGSKQGSTHIHVLKMIRKVPQTSSAPSAGIDFFCSVVGIDFFRNRLMSHAGGVYIYACKPYEYCLMYMELILVAINNLS</sequence>
<organism evidence="1">
    <name type="scientific">Oryza nivara</name>
    <name type="common">Indian wild rice</name>
    <name type="synonym">Oryza sativa f. spontanea</name>
    <dbReference type="NCBI Taxonomy" id="4536"/>
    <lineage>
        <taxon>Eukaryota</taxon>
        <taxon>Viridiplantae</taxon>
        <taxon>Streptophyta</taxon>
        <taxon>Embryophyta</taxon>
        <taxon>Tracheophyta</taxon>
        <taxon>Spermatophyta</taxon>
        <taxon>Magnoliopsida</taxon>
        <taxon>Liliopsida</taxon>
        <taxon>Poales</taxon>
        <taxon>Poaceae</taxon>
        <taxon>BOP clade</taxon>
        <taxon>Oryzoideae</taxon>
        <taxon>Oryzeae</taxon>
        <taxon>Oryzinae</taxon>
        <taxon>Oryza</taxon>
    </lineage>
</organism>